<evidence type="ECO:0000313" key="2">
    <source>
        <dbReference type="Proteomes" id="UP000755654"/>
    </source>
</evidence>
<keyword evidence="2" id="KW-1185">Reference proteome</keyword>
<dbReference type="PROSITE" id="PS51257">
    <property type="entry name" value="PROKAR_LIPOPROTEIN"/>
    <property type="match status" value="1"/>
</dbReference>
<protein>
    <recommendedName>
        <fullName evidence="3">Lipoprotein</fullName>
    </recommendedName>
</protein>
<dbReference type="EMBL" id="JAAOMP010000172">
    <property type="protein sequence ID" value="MBU2761705.1"/>
    <property type="molecule type" value="Genomic_DNA"/>
</dbReference>
<sequence length="150" mass="16771">MIKKIAGIAATSFLSGCAMVGIHYGTEYTGHYTPRGTYYHEAGKTITRKQEIYPGDVMATISVIKAHTKLTSTSDCYIEWRRDGHSFINISGADRRICPRGPLSKKGTDTTLFQPCHPMTKRINMRQEIMQYLIIITDMVPTGGRIPSMP</sequence>
<proteinExistence type="predicted"/>
<evidence type="ECO:0008006" key="3">
    <source>
        <dbReference type="Google" id="ProtNLM"/>
    </source>
</evidence>
<accession>A0ABS6A396</accession>
<name>A0ABS6A396_9PROT</name>
<dbReference type="RefSeq" id="WP_215885186.1">
    <property type="nucleotide sequence ID" value="NZ_JAAOMP010000172.1"/>
</dbReference>
<reference evidence="1 2" key="1">
    <citation type="journal article" date="2021" name="ISME J.">
        <title>Genomic evolution of the class Acidithiobacillia: deep-branching Proteobacteria living in extreme acidic conditions.</title>
        <authorList>
            <person name="Moya-Beltran A."/>
            <person name="Beard S."/>
            <person name="Rojas-Villalobos C."/>
            <person name="Issotta F."/>
            <person name="Gallardo Y."/>
            <person name="Ulloa R."/>
            <person name="Giaveno A."/>
            <person name="Degli Esposti M."/>
            <person name="Johnson D.B."/>
            <person name="Quatrini R."/>
        </authorList>
    </citation>
    <scope>NUCLEOTIDE SEQUENCE [LARGE SCALE GENOMIC DNA]</scope>
    <source>
        <strain evidence="1 2">RW2</strain>
    </source>
</reference>
<evidence type="ECO:0000313" key="1">
    <source>
        <dbReference type="EMBL" id="MBU2761705.1"/>
    </source>
</evidence>
<comment type="caution">
    <text evidence="1">The sequence shown here is derived from an EMBL/GenBank/DDBJ whole genome shotgun (WGS) entry which is preliminary data.</text>
</comment>
<gene>
    <name evidence="1" type="ORF">HAP95_16360</name>
</gene>
<organism evidence="1 2">
    <name type="scientific">Acidithiobacillus sulfurivorans</name>
    <dbReference type="NCBI Taxonomy" id="1958756"/>
    <lineage>
        <taxon>Bacteria</taxon>
        <taxon>Pseudomonadati</taxon>
        <taxon>Pseudomonadota</taxon>
        <taxon>Acidithiobacillia</taxon>
        <taxon>Acidithiobacillales</taxon>
        <taxon>Acidithiobacillaceae</taxon>
        <taxon>Acidithiobacillus</taxon>
    </lineage>
</organism>
<dbReference type="Proteomes" id="UP000755654">
    <property type="component" value="Unassembled WGS sequence"/>
</dbReference>